<dbReference type="InterPro" id="IPR013317">
    <property type="entry name" value="DnaA_dom"/>
</dbReference>
<name>A0A3B0Z5Z2_9ZZZZ</name>
<feature type="domain" description="Hda lid" evidence="2">
    <location>
        <begin position="164"/>
        <end position="228"/>
    </location>
</feature>
<dbReference type="InterPro" id="IPR055199">
    <property type="entry name" value="Hda_lid"/>
</dbReference>
<dbReference type="Gene3D" id="1.10.8.60">
    <property type="match status" value="1"/>
</dbReference>
<dbReference type="Gene3D" id="3.40.50.300">
    <property type="entry name" value="P-loop containing nucleotide triphosphate hydrolases"/>
    <property type="match status" value="1"/>
</dbReference>
<accession>A0A3B0Z5Z2</accession>
<organism evidence="3">
    <name type="scientific">hydrothermal vent metagenome</name>
    <dbReference type="NCBI Taxonomy" id="652676"/>
    <lineage>
        <taxon>unclassified sequences</taxon>
        <taxon>metagenomes</taxon>
        <taxon>ecological metagenomes</taxon>
    </lineage>
</organism>
<dbReference type="NCBIfam" id="TIGR03420">
    <property type="entry name" value="DnaA_homol_Hda"/>
    <property type="match status" value="1"/>
</dbReference>
<gene>
    <name evidence="3" type="ORF">MNBD_GAMMA15-58</name>
</gene>
<dbReference type="EMBL" id="UOFN01000067">
    <property type="protein sequence ID" value="VAW76774.1"/>
    <property type="molecule type" value="Genomic_DNA"/>
</dbReference>
<dbReference type="GO" id="GO:0006270">
    <property type="term" value="P:DNA replication initiation"/>
    <property type="evidence" value="ECO:0007669"/>
    <property type="project" value="TreeGrafter"/>
</dbReference>
<evidence type="ECO:0000313" key="3">
    <source>
        <dbReference type="EMBL" id="VAW76774.1"/>
    </source>
</evidence>
<dbReference type="GO" id="GO:0032297">
    <property type="term" value="P:negative regulation of DNA-templated DNA replication initiation"/>
    <property type="evidence" value="ECO:0007669"/>
    <property type="project" value="InterPro"/>
</dbReference>
<dbReference type="PANTHER" id="PTHR30050">
    <property type="entry name" value="CHROMOSOMAL REPLICATION INITIATOR PROTEIN DNAA"/>
    <property type="match status" value="1"/>
</dbReference>
<dbReference type="SUPFAM" id="SSF52540">
    <property type="entry name" value="P-loop containing nucleoside triphosphate hydrolases"/>
    <property type="match status" value="1"/>
</dbReference>
<evidence type="ECO:0000259" key="2">
    <source>
        <dbReference type="Pfam" id="PF22688"/>
    </source>
</evidence>
<dbReference type="AlphaFoldDB" id="A0A3B0Z5Z2"/>
<feature type="domain" description="Chromosomal replication initiator protein DnaA ATPAse" evidence="1">
    <location>
        <begin position="15"/>
        <end position="156"/>
    </location>
</feature>
<reference evidence="3" key="1">
    <citation type="submission" date="2018-06" db="EMBL/GenBank/DDBJ databases">
        <authorList>
            <person name="Zhirakovskaya E."/>
        </authorList>
    </citation>
    <scope>NUCLEOTIDE SEQUENCE</scope>
</reference>
<dbReference type="Pfam" id="PF22688">
    <property type="entry name" value="Hda_lid"/>
    <property type="match status" value="1"/>
</dbReference>
<dbReference type="InterPro" id="IPR017788">
    <property type="entry name" value="Hda"/>
</dbReference>
<protein>
    <submittedName>
        <fullName evidence="3">DnaA inactivator Hda (Shorter homolog of DnaA)</fullName>
    </submittedName>
</protein>
<dbReference type="PANTHER" id="PTHR30050:SF5">
    <property type="entry name" value="DNAA REGULATORY INACTIVATOR HDA"/>
    <property type="match status" value="1"/>
</dbReference>
<dbReference type="Pfam" id="PF00308">
    <property type="entry name" value="Bac_DnaA"/>
    <property type="match status" value="1"/>
</dbReference>
<dbReference type="InterPro" id="IPR027417">
    <property type="entry name" value="P-loop_NTPase"/>
</dbReference>
<evidence type="ECO:0000259" key="1">
    <source>
        <dbReference type="Pfam" id="PF00308"/>
    </source>
</evidence>
<proteinExistence type="predicted"/>
<sequence>MTRQLALQLQLRASARFAGYVAGPNEELLRQLQAVASGRGESFVYCQGVSGTGKTHLLQASCHAATEQGRTAAYLSLKQINDMPPAVLEGWEHFDLVCLDDIEHITARPDWEEAVFHLYNRVREQGSRLVVSAVRAPAQLEINLADLVSRLSWGVVYPIHSLDDAQRCKAMQLRASQKGCELPDETANYLLRRLPRELSALFDTLDRLDDASLAAQRKLTVPFVKSVLNNLGSNLGLIWGQSKNSGSSD</sequence>